<proteinExistence type="predicted"/>
<evidence type="ECO:0000313" key="3">
    <source>
        <dbReference type="EMBL" id="SMO57080.1"/>
    </source>
</evidence>
<dbReference type="Proteomes" id="UP000320300">
    <property type="component" value="Unassembled WGS sequence"/>
</dbReference>
<sequence>MKHLTKYFFIAILGVCSFSACTMGDKGSEKKPDSVTIDTNIKSQSATPPKQSDTTLIDSLQTDTTGKKK</sequence>
<evidence type="ECO:0000256" key="1">
    <source>
        <dbReference type="SAM" id="MobiDB-lite"/>
    </source>
</evidence>
<organism evidence="3 4">
    <name type="scientific">Pedobacter westerhofensis</name>
    <dbReference type="NCBI Taxonomy" id="425512"/>
    <lineage>
        <taxon>Bacteria</taxon>
        <taxon>Pseudomonadati</taxon>
        <taxon>Bacteroidota</taxon>
        <taxon>Sphingobacteriia</taxon>
        <taxon>Sphingobacteriales</taxon>
        <taxon>Sphingobacteriaceae</taxon>
        <taxon>Pedobacter</taxon>
    </lineage>
</organism>
<feature type="chain" id="PRO_5022122143" evidence="2">
    <location>
        <begin position="23"/>
        <end position="69"/>
    </location>
</feature>
<feature type="compositionally biased region" description="Polar residues" evidence="1">
    <location>
        <begin position="36"/>
        <end position="69"/>
    </location>
</feature>
<keyword evidence="2" id="KW-0732">Signal</keyword>
<evidence type="ECO:0000256" key="2">
    <source>
        <dbReference type="SAM" id="SignalP"/>
    </source>
</evidence>
<dbReference type="PROSITE" id="PS51257">
    <property type="entry name" value="PROKAR_LIPOPROTEIN"/>
    <property type="match status" value="1"/>
</dbReference>
<reference evidence="3 4" key="1">
    <citation type="submission" date="2017-05" db="EMBL/GenBank/DDBJ databases">
        <authorList>
            <person name="Varghese N."/>
            <person name="Submissions S."/>
        </authorList>
    </citation>
    <scope>NUCLEOTIDE SEQUENCE [LARGE SCALE GENOMIC DNA]</scope>
    <source>
        <strain evidence="3 4">DSM 19036</strain>
    </source>
</reference>
<name>A0A521CE92_9SPHI</name>
<feature type="signal peptide" evidence="2">
    <location>
        <begin position="1"/>
        <end position="22"/>
    </location>
</feature>
<dbReference type="RefSeq" id="WP_142527609.1">
    <property type="nucleotide sequence ID" value="NZ_CBCSJO010000004.1"/>
</dbReference>
<protein>
    <submittedName>
        <fullName evidence="3">Uncharacterized protein</fullName>
    </submittedName>
</protein>
<evidence type="ECO:0000313" key="4">
    <source>
        <dbReference type="Proteomes" id="UP000320300"/>
    </source>
</evidence>
<accession>A0A521CE92</accession>
<gene>
    <name evidence="3" type="ORF">SAMN06265348_103439</name>
</gene>
<dbReference type="EMBL" id="FXTN01000003">
    <property type="protein sequence ID" value="SMO57080.1"/>
    <property type="molecule type" value="Genomic_DNA"/>
</dbReference>
<dbReference type="AlphaFoldDB" id="A0A521CE92"/>
<dbReference type="OrthoDB" id="771750at2"/>
<keyword evidence="4" id="KW-1185">Reference proteome</keyword>
<feature type="region of interest" description="Disordered" evidence="1">
    <location>
        <begin position="24"/>
        <end position="69"/>
    </location>
</feature>